<evidence type="ECO:0000259" key="1">
    <source>
        <dbReference type="Pfam" id="PF03167"/>
    </source>
</evidence>
<dbReference type="InterPro" id="IPR005122">
    <property type="entry name" value="Uracil-DNA_glycosylase-like"/>
</dbReference>
<accession>A0ABS2CAC9</accession>
<sequence length="162" mass="17961">MEKSSFGAILRTDCRILILGSLPGDASLNAGHYYAHPRNAFWLIMSQLLQIGLNTLPFAQRYDILQDHRIGLWDVVAQAKRQGSLDAAIQQATLNPIMQRCASLSDLQLIAFNGQTAAKLGKRQVPEYIQQAVLPSSSPAHTLAIDSKTGYWLQVLRPYLTN</sequence>
<comment type="caution">
    <text evidence="2">The sequence shown here is derived from an EMBL/GenBank/DDBJ whole genome shotgun (WGS) entry which is preliminary data.</text>
</comment>
<keyword evidence="2" id="KW-0326">Glycosidase</keyword>
<feature type="domain" description="Uracil-DNA glycosylase-like" evidence="1">
    <location>
        <begin position="12"/>
        <end position="151"/>
    </location>
</feature>
<dbReference type="SUPFAM" id="SSF52141">
    <property type="entry name" value="Uracil-DNA glycosylase-like"/>
    <property type="match status" value="1"/>
</dbReference>
<dbReference type="EMBL" id="WOFE01000001">
    <property type="protein sequence ID" value="MBM5570336.1"/>
    <property type="molecule type" value="Genomic_DNA"/>
</dbReference>
<dbReference type="EC" id="3.2.2.15" evidence="2"/>
<reference evidence="2 3" key="1">
    <citation type="submission" date="2019-11" db="EMBL/GenBank/DDBJ databases">
        <title>Novel Deefgea species.</title>
        <authorList>
            <person name="Han J.-H."/>
        </authorList>
    </citation>
    <scope>NUCLEOTIDE SEQUENCE [LARGE SCALE GENOMIC DNA]</scope>
    <source>
        <strain evidence="2 3">LMG 24817</strain>
    </source>
</reference>
<dbReference type="Proteomes" id="UP001195660">
    <property type="component" value="Unassembled WGS sequence"/>
</dbReference>
<name>A0ABS2CAC9_9NEIS</name>
<protein>
    <submittedName>
        <fullName evidence="2">DNA-deoxyinosine glycosylase</fullName>
        <ecNumber evidence="2">3.2.2.15</ecNumber>
    </submittedName>
</protein>
<gene>
    <name evidence="2" type="ORF">GM173_01960</name>
</gene>
<organism evidence="2 3">
    <name type="scientific">Deefgea chitinilytica</name>
    <dbReference type="NCBI Taxonomy" id="570276"/>
    <lineage>
        <taxon>Bacteria</taxon>
        <taxon>Pseudomonadati</taxon>
        <taxon>Pseudomonadota</taxon>
        <taxon>Betaproteobacteria</taxon>
        <taxon>Neisseriales</taxon>
        <taxon>Chitinibacteraceae</taxon>
        <taxon>Deefgea</taxon>
    </lineage>
</organism>
<proteinExistence type="predicted"/>
<keyword evidence="3" id="KW-1185">Reference proteome</keyword>
<dbReference type="CDD" id="cd10032">
    <property type="entry name" value="UDG-F6_HDG"/>
    <property type="match status" value="1"/>
</dbReference>
<dbReference type="Gene3D" id="3.40.470.10">
    <property type="entry name" value="Uracil-DNA glycosylase-like domain"/>
    <property type="match status" value="1"/>
</dbReference>
<dbReference type="InterPro" id="IPR026353">
    <property type="entry name" value="Hypoxan-DNA_Glyclase"/>
</dbReference>
<dbReference type="NCBIfam" id="TIGR04274">
    <property type="entry name" value="hypoxanDNAglyco"/>
    <property type="match status" value="1"/>
</dbReference>
<evidence type="ECO:0000313" key="2">
    <source>
        <dbReference type="EMBL" id="MBM5570336.1"/>
    </source>
</evidence>
<dbReference type="InterPro" id="IPR036895">
    <property type="entry name" value="Uracil-DNA_glycosylase-like_sf"/>
</dbReference>
<dbReference type="RefSeq" id="WP_203569640.1">
    <property type="nucleotide sequence ID" value="NZ_WOFE01000001.1"/>
</dbReference>
<dbReference type="Pfam" id="PF03167">
    <property type="entry name" value="UDG"/>
    <property type="match status" value="1"/>
</dbReference>
<keyword evidence="2" id="KW-0378">Hydrolase</keyword>
<dbReference type="GO" id="GO:0033958">
    <property type="term" value="F:DNA-deoxyinosine glycosylase activity"/>
    <property type="evidence" value="ECO:0007669"/>
    <property type="project" value="UniProtKB-EC"/>
</dbReference>
<evidence type="ECO:0000313" key="3">
    <source>
        <dbReference type="Proteomes" id="UP001195660"/>
    </source>
</evidence>